<sequence>MKRCVLLAFKGLLPLVLLLLCQVAALAQCTTVVSTFPYSEDFESNNGGWVPGGTGSDWDWGTPAKRVITGAGSGARCWITAGLLYSGYSNGQNSWLLSPCFDFTGITNPSIRFKVFWETERKYDGGTLEYSTDGGNSWHVVGSAADATTCPGSNWFRTANVTALRTDGWAGNVQPTAPCTGGAGEGSGGWVTASHALDGLGGRANVRLRFRFAAGNQCNNYDGFAIDDIWIGQMPAAANAAFTFSCSTSRTASFQPISATCGNSYTWDFGDPATGASNTSTIINPTHTFSNSGTYNVTLTVRASDGSTASTTQVLRNIEVAPELIRPVTCKGGRDAEMTVRVSPAGTYQYSWSTTPVQTTATATGLSAGSYTVDITAPDACANRTSVTIVDPPPVTHTQTIRDARCNGANGGASITASGGTYPYSFNWTPAVSTDSASNSLAAGAYTVAIRDDRGCTDTARFRIATVNDFTVSIGADTVLCVGETLRLYPGSYSSYTWQNGSTDTSFLVSESGNYSVRVTDAFGCSGSAAMNVTMDCSDVFFPDAFSPNGDGRNDAFGPLGNRGALTGYRLQVYGRWGQLVFSSTNPFEKWDARNVSGGNGSQVFVWVAQYGLVRQPGVVTRKGTVLLVR</sequence>
<dbReference type="RefSeq" id="WP_131446290.1">
    <property type="nucleotide sequence ID" value="NZ_SJZI01000002.1"/>
</dbReference>
<accession>A0A4R1BNS1</accession>
<evidence type="ECO:0000259" key="2">
    <source>
        <dbReference type="PROSITE" id="PS50093"/>
    </source>
</evidence>
<dbReference type="CDD" id="cd00146">
    <property type="entry name" value="PKD"/>
    <property type="match status" value="1"/>
</dbReference>
<comment type="caution">
    <text evidence="3">The sequence shown here is derived from an EMBL/GenBank/DDBJ whole genome shotgun (WGS) entry which is preliminary data.</text>
</comment>
<dbReference type="InterPro" id="IPR025667">
    <property type="entry name" value="SprB_repeat"/>
</dbReference>
<dbReference type="OrthoDB" id="7794186at2"/>
<feature type="signal peptide" evidence="1">
    <location>
        <begin position="1"/>
        <end position="27"/>
    </location>
</feature>
<dbReference type="InterPro" id="IPR000601">
    <property type="entry name" value="PKD_dom"/>
</dbReference>
<dbReference type="Gene3D" id="2.60.120.260">
    <property type="entry name" value="Galactose-binding domain-like"/>
    <property type="match status" value="1"/>
</dbReference>
<keyword evidence="1" id="KW-0732">Signal</keyword>
<dbReference type="InterPro" id="IPR035986">
    <property type="entry name" value="PKD_dom_sf"/>
</dbReference>
<dbReference type="InterPro" id="IPR022409">
    <property type="entry name" value="PKD/Chitinase_dom"/>
</dbReference>
<dbReference type="Proteomes" id="UP000295334">
    <property type="component" value="Unassembled WGS sequence"/>
</dbReference>
<dbReference type="SUPFAM" id="SSF49299">
    <property type="entry name" value="PKD domain"/>
    <property type="match status" value="1"/>
</dbReference>
<reference evidence="3 4" key="1">
    <citation type="submission" date="2019-03" db="EMBL/GenBank/DDBJ databases">
        <authorList>
            <person name="Kim M.K.M."/>
        </authorList>
    </citation>
    <scope>NUCLEOTIDE SEQUENCE [LARGE SCALE GENOMIC DNA]</scope>
    <source>
        <strain evidence="3 4">17J68-12</strain>
    </source>
</reference>
<protein>
    <submittedName>
        <fullName evidence="3">PKD domain-containing protein</fullName>
    </submittedName>
</protein>
<feature type="chain" id="PRO_5021006165" evidence="1">
    <location>
        <begin position="28"/>
        <end position="630"/>
    </location>
</feature>
<dbReference type="Pfam" id="PF18911">
    <property type="entry name" value="PKD_4"/>
    <property type="match status" value="1"/>
</dbReference>
<gene>
    <name evidence="3" type="ORF">EPD60_01925</name>
</gene>
<dbReference type="Pfam" id="PF13573">
    <property type="entry name" value="SprB"/>
    <property type="match status" value="1"/>
</dbReference>
<dbReference type="PROSITE" id="PS50093">
    <property type="entry name" value="PKD"/>
    <property type="match status" value="1"/>
</dbReference>
<dbReference type="SMART" id="SM00089">
    <property type="entry name" value="PKD"/>
    <property type="match status" value="2"/>
</dbReference>
<name>A0A4R1BNS1_9BACT</name>
<dbReference type="Pfam" id="PF13585">
    <property type="entry name" value="CHU_C"/>
    <property type="match status" value="1"/>
</dbReference>
<organism evidence="3 4">
    <name type="scientific">Flaviaesturariibacter flavus</name>
    <dbReference type="NCBI Taxonomy" id="2502780"/>
    <lineage>
        <taxon>Bacteria</taxon>
        <taxon>Pseudomonadati</taxon>
        <taxon>Bacteroidota</taxon>
        <taxon>Chitinophagia</taxon>
        <taxon>Chitinophagales</taxon>
        <taxon>Chitinophagaceae</taxon>
        <taxon>Flaviaestuariibacter</taxon>
    </lineage>
</organism>
<dbReference type="InterPro" id="IPR013783">
    <property type="entry name" value="Ig-like_fold"/>
</dbReference>
<feature type="domain" description="PKD" evidence="2">
    <location>
        <begin position="235"/>
        <end position="312"/>
    </location>
</feature>
<dbReference type="Gene3D" id="2.60.40.10">
    <property type="entry name" value="Immunoglobulins"/>
    <property type="match status" value="1"/>
</dbReference>
<dbReference type="EMBL" id="SJZI01000002">
    <property type="protein sequence ID" value="TCJ19199.1"/>
    <property type="molecule type" value="Genomic_DNA"/>
</dbReference>
<keyword evidence="4" id="KW-1185">Reference proteome</keyword>
<evidence type="ECO:0000313" key="4">
    <source>
        <dbReference type="Proteomes" id="UP000295334"/>
    </source>
</evidence>
<evidence type="ECO:0000313" key="3">
    <source>
        <dbReference type="EMBL" id="TCJ19199.1"/>
    </source>
</evidence>
<dbReference type="AlphaFoldDB" id="A0A4R1BNS1"/>
<evidence type="ECO:0000256" key="1">
    <source>
        <dbReference type="SAM" id="SignalP"/>
    </source>
</evidence>
<proteinExistence type="predicted"/>